<feature type="region of interest" description="Disordered" evidence="8">
    <location>
        <begin position="1"/>
        <end position="20"/>
    </location>
</feature>
<evidence type="ECO:0000256" key="7">
    <source>
        <dbReference type="ARBA" id="ARBA00023136"/>
    </source>
</evidence>
<reference evidence="9 10" key="1">
    <citation type="journal article" date="2024" name="IMA Fungus">
        <title>IMA Genome - F19 : A genome assembly and annotation guide to empower mycologists, including annotated draft genome sequences of Ceratocystis pirilliformis, Diaporthe australafricana, Fusarium ophioides, Paecilomyces lecythidis, and Sporothrix stenoceras.</title>
        <authorList>
            <person name="Aylward J."/>
            <person name="Wilson A.M."/>
            <person name="Visagie C.M."/>
            <person name="Spraker J."/>
            <person name="Barnes I."/>
            <person name="Buitendag C."/>
            <person name="Ceriani C."/>
            <person name="Del Mar Angel L."/>
            <person name="du Plessis D."/>
            <person name="Fuchs T."/>
            <person name="Gasser K."/>
            <person name="Kramer D."/>
            <person name="Li W."/>
            <person name="Munsamy K."/>
            <person name="Piso A."/>
            <person name="Price J.L."/>
            <person name="Sonnekus B."/>
            <person name="Thomas C."/>
            <person name="van der Nest A."/>
            <person name="van Dijk A."/>
            <person name="van Heerden A."/>
            <person name="van Vuuren N."/>
            <person name="Yilmaz N."/>
            <person name="Duong T.A."/>
            <person name="van der Merwe N.A."/>
            <person name="Wingfield M.J."/>
            <person name="Wingfield B.D."/>
        </authorList>
    </citation>
    <scope>NUCLEOTIDE SEQUENCE [LARGE SCALE GENOMIC DNA]</scope>
    <source>
        <strain evidence="9 10">CMW 18300</strain>
    </source>
</reference>
<comment type="subcellular location">
    <subcellularLocation>
        <location evidence="2">Membrane</location>
    </subcellularLocation>
</comment>
<dbReference type="EC" id="2.3.2.27" evidence="4"/>
<keyword evidence="10" id="KW-1185">Reference proteome</keyword>
<dbReference type="EMBL" id="JAWRVE010000011">
    <property type="protein sequence ID" value="KAL1878649.1"/>
    <property type="molecule type" value="Genomic_DNA"/>
</dbReference>
<keyword evidence="5" id="KW-0808">Transferase</keyword>
<evidence type="ECO:0000256" key="1">
    <source>
        <dbReference type="ARBA" id="ARBA00000900"/>
    </source>
</evidence>
<gene>
    <name evidence="9" type="ORF">Daus18300_001924</name>
</gene>
<evidence type="ECO:0000256" key="5">
    <source>
        <dbReference type="ARBA" id="ARBA00022679"/>
    </source>
</evidence>
<evidence type="ECO:0000256" key="2">
    <source>
        <dbReference type="ARBA" id="ARBA00004370"/>
    </source>
</evidence>
<proteinExistence type="predicted"/>
<accession>A0ABR3XRP7</accession>
<protein>
    <recommendedName>
        <fullName evidence="4">RING-type E3 ubiquitin transferase</fullName>
        <ecNumber evidence="4">2.3.2.27</ecNumber>
    </recommendedName>
</protein>
<evidence type="ECO:0000313" key="9">
    <source>
        <dbReference type="EMBL" id="KAL1878649.1"/>
    </source>
</evidence>
<keyword evidence="7" id="KW-0472">Membrane</keyword>
<evidence type="ECO:0000256" key="3">
    <source>
        <dbReference type="ARBA" id="ARBA00004906"/>
    </source>
</evidence>
<evidence type="ECO:0000256" key="4">
    <source>
        <dbReference type="ARBA" id="ARBA00012483"/>
    </source>
</evidence>
<comment type="pathway">
    <text evidence="3">Protein modification; protein ubiquitination.</text>
</comment>
<evidence type="ECO:0000256" key="6">
    <source>
        <dbReference type="ARBA" id="ARBA00022786"/>
    </source>
</evidence>
<keyword evidence="6" id="KW-0833">Ubl conjugation pathway</keyword>
<name>A0ABR3XRP7_9PEZI</name>
<dbReference type="Proteomes" id="UP001583177">
    <property type="component" value="Unassembled WGS sequence"/>
</dbReference>
<evidence type="ECO:0000313" key="10">
    <source>
        <dbReference type="Proteomes" id="UP001583177"/>
    </source>
</evidence>
<sequence>MAAASRRPLPPVPPQVAEEDECPVCHRELPPRELANYEALRQAHINMCISSHSAYGTPGSDGPSMAPRRTGMFPYVATEKDCVDSAECTICLEEFEISKGKCERSGILAVGRARCGSRALRLALTGTKGEEA</sequence>
<organism evidence="9 10">
    <name type="scientific">Diaporthe australafricana</name>
    <dbReference type="NCBI Taxonomy" id="127596"/>
    <lineage>
        <taxon>Eukaryota</taxon>
        <taxon>Fungi</taxon>
        <taxon>Dikarya</taxon>
        <taxon>Ascomycota</taxon>
        <taxon>Pezizomycotina</taxon>
        <taxon>Sordariomycetes</taxon>
        <taxon>Sordariomycetidae</taxon>
        <taxon>Diaporthales</taxon>
        <taxon>Diaporthaceae</taxon>
        <taxon>Diaporthe</taxon>
    </lineage>
</organism>
<dbReference type="PANTHER" id="PTHR46661:SF4">
    <property type="entry name" value="RING-TYPE DOMAIN-CONTAINING PROTEIN"/>
    <property type="match status" value="1"/>
</dbReference>
<dbReference type="PANTHER" id="PTHR46661">
    <property type="entry name" value="E3 UBIQUITIN-PROTEIN LIGASE ZNRF1-LIKE PROTEIN"/>
    <property type="match status" value="1"/>
</dbReference>
<evidence type="ECO:0000256" key="8">
    <source>
        <dbReference type="SAM" id="MobiDB-lite"/>
    </source>
</evidence>
<comment type="caution">
    <text evidence="9">The sequence shown here is derived from an EMBL/GenBank/DDBJ whole genome shotgun (WGS) entry which is preliminary data.</text>
</comment>
<dbReference type="InterPro" id="IPR051878">
    <property type="entry name" value="ZNRF_ubiq-protein_ligase"/>
</dbReference>
<comment type="catalytic activity">
    <reaction evidence="1">
        <text>S-ubiquitinyl-[E2 ubiquitin-conjugating enzyme]-L-cysteine + [acceptor protein]-L-lysine = [E2 ubiquitin-conjugating enzyme]-L-cysteine + N(6)-ubiquitinyl-[acceptor protein]-L-lysine.</text>
        <dbReference type="EC" id="2.3.2.27"/>
    </reaction>
</comment>